<dbReference type="EMBL" id="BAABHM010000015">
    <property type="protein sequence ID" value="GAA4708840.1"/>
    <property type="molecule type" value="Genomic_DNA"/>
</dbReference>
<dbReference type="RefSeq" id="WP_253874826.1">
    <property type="nucleotide sequence ID" value="NZ_BAABHM010000015.1"/>
</dbReference>
<keyword evidence="2" id="KW-0732">Signal</keyword>
<feature type="chain" id="PRO_5045196055" evidence="2">
    <location>
        <begin position="20"/>
        <end position="157"/>
    </location>
</feature>
<evidence type="ECO:0000313" key="4">
    <source>
        <dbReference type="Proteomes" id="UP001500843"/>
    </source>
</evidence>
<evidence type="ECO:0000256" key="1">
    <source>
        <dbReference type="SAM" id="MobiDB-lite"/>
    </source>
</evidence>
<evidence type="ECO:0000256" key="2">
    <source>
        <dbReference type="SAM" id="SignalP"/>
    </source>
</evidence>
<organism evidence="3 4">
    <name type="scientific">Promicromonospora umidemergens</name>
    <dbReference type="NCBI Taxonomy" id="629679"/>
    <lineage>
        <taxon>Bacteria</taxon>
        <taxon>Bacillati</taxon>
        <taxon>Actinomycetota</taxon>
        <taxon>Actinomycetes</taxon>
        <taxon>Micrococcales</taxon>
        <taxon>Promicromonosporaceae</taxon>
        <taxon>Promicromonospora</taxon>
    </lineage>
</organism>
<dbReference type="Proteomes" id="UP001500843">
    <property type="component" value="Unassembled WGS sequence"/>
</dbReference>
<evidence type="ECO:0000313" key="3">
    <source>
        <dbReference type="EMBL" id="GAA4708840.1"/>
    </source>
</evidence>
<reference evidence="4" key="1">
    <citation type="journal article" date="2019" name="Int. J. Syst. Evol. Microbiol.">
        <title>The Global Catalogue of Microorganisms (GCM) 10K type strain sequencing project: providing services to taxonomists for standard genome sequencing and annotation.</title>
        <authorList>
            <consortium name="The Broad Institute Genomics Platform"/>
            <consortium name="The Broad Institute Genome Sequencing Center for Infectious Disease"/>
            <person name="Wu L."/>
            <person name="Ma J."/>
        </authorList>
    </citation>
    <scope>NUCLEOTIDE SEQUENCE [LARGE SCALE GENOMIC DNA]</scope>
    <source>
        <strain evidence="4">JCM 17975</strain>
    </source>
</reference>
<feature type="region of interest" description="Disordered" evidence="1">
    <location>
        <begin position="26"/>
        <end position="65"/>
    </location>
</feature>
<dbReference type="PROSITE" id="PS51257">
    <property type="entry name" value="PROKAR_LIPOPROTEIN"/>
    <property type="match status" value="1"/>
</dbReference>
<keyword evidence="4" id="KW-1185">Reference proteome</keyword>
<name>A0ABP8XLW8_9MICO</name>
<feature type="compositionally biased region" description="Polar residues" evidence="1">
    <location>
        <begin position="29"/>
        <end position="50"/>
    </location>
</feature>
<accession>A0ABP8XLW8</accession>
<proteinExistence type="predicted"/>
<sequence>MLRHLALPVTAVFALTLSACTGGDVPDTVPSTQDPTQSVSSPAPTASDASLTPEPSSPEPEPLRAADGERYKACADGACEVIVTVGTTFALDPAVAGGMDAFEITEIDEDGAGADFDGPGQNIHAFASAGAGSFVANGLPYTVVEVQDDQAVIRLGD</sequence>
<protein>
    <submittedName>
        <fullName evidence="3">Uncharacterized protein</fullName>
    </submittedName>
</protein>
<feature type="signal peptide" evidence="2">
    <location>
        <begin position="1"/>
        <end position="19"/>
    </location>
</feature>
<gene>
    <name evidence="3" type="ORF">GCM10023198_34470</name>
</gene>
<comment type="caution">
    <text evidence="3">The sequence shown here is derived from an EMBL/GenBank/DDBJ whole genome shotgun (WGS) entry which is preliminary data.</text>
</comment>